<evidence type="ECO:0000313" key="3">
    <source>
        <dbReference type="EMBL" id="AFZ11527.1"/>
    </source>
</evidence>
<dbReference type="AlphaFoldDB" id="K9VVM8"/>
<evidence type="ECO:0000256" key="1">
    <source>
        <dbReference type="ARBA" id="ARBA00023118"/>
    </source>
</evidence>
<dbReference type="HOGENOM" id="CLU_041901_0_0_3"/>
<sequence length="509" mass="55468">MARKIDSRIKVTGTLIAQSPIHVGGINDNPEVDLTIAVNGQGHYYIPGTSLAGAFRNWMQMYTGSEHFINGLWGFQEKKGGNNGHASFILIEDAIVQGAVLEIRDGVGINRFSGTAAEQAKYDRAILTRGSKINLDITFEVTSKASADWSKYQKLFFQLIDALQHGEIRLGAAKTRGLGKVKLLNAKVIEQDLLTHSGIIQALQNQGNVLNLSQLTNQITISSANPILDIVINWTPQSPLMVKAEGDGIAVDILPLVSAVDSSVTFVLPGSSVKGTLRSQAERIIRTVRNLTIPNDSNNGQTFIQQVEVALVKDIFGTAAKNEGENQFGKIGSLSVDDCYANIPISVNDWENIKSATNETNLIQVLNRANLTNTQQVFHVAVDRWTGGAAEGFLYTTLEPMGISWQPLRLSLNLGRLESNSLPALALLLLVLRDLSQRKIPLGYATNRGMGAIKVDSISIQGRNLDEALSAFLPATLNNGNIATLHRKFLDQLNKAWQQWIELPTTNNG</sequence>
<feature type="domain" description="CRISPR type III-associated protein" evidence="2">
    <location>
        <begin position="15"/>
        <end position="182"/>
    </location>
</feature>
<keyword evidence="1" id="KW-0051">Antiviral defense</keyword>
<dbReference type="GO" id="GO:0051607">
    <property type="term" value="P:defense response to virus"/>
    <property type="evidence" value="ECO:0007669"/>
    <property type="project" value="UniProtKB-KW"/>
</dbReference>
<dbReference type="CDD" id="cd09726">
    <property type="entry name" value="RAMP_I_III"/>
    <property type="match status" value="2"/>
</dbReference>
<reference evidence="3 4" key="1">
    <citation type="submission" date="2012-06" db="EMBL/GenBank/DDBJ databases">
        <title>Finished chromosome of genome of Crinalium epipsammum PCC 9333.</title>
        <authorList>
            <consortium name="US DOE Joint Genome Institute"/>
            <person name="Gugger M."/>
            <person name="Coursin T."/>
            <person name="Rippka R."/>
            <person name="Tandeau De Marsac N."/>
            <person name="Huntemann M."/>
            <person name="Wei C.-L."/>
            <person name="Han J."/>
            <person name="Detter J.C."/>
            <person name="Han C."/>
            <person name="Tapia R."/>
            <person name="Davenport K."/>
            <person name="Daligault H."/>
            <person name="Erkkila T."/>
            <person name="Gu W."/>
            <person name="Munk A.C.C."/>
            <person name="Teshima H."/>
            <person name="Xu Y."/>
            <person name="Chain P."/>
            <person name="Chen A."/>
            <person name="Krypides N."/>
            <person name="Mavromatis K."/>
            <person name="Markowitz V."/>
            <person name="Szeto E."/>
            <person name="Ivanova N."/>
            <person name="Mikhailova N."/>
            <person name="Ovchinnikova G."/>
            <person name="Pagani I."/>
            <person name="Pati A."/>
            <person name="Goodwin L."/>
            <person name="Peters L."/>
            <person name="Pitluck S."/>
            <person name="Woyke T."/>
            <person name="Kerfeld C."/>
        </authorList>
    </citation>
    <scope>NUCLEOTIDE SEQUENCE [LARGE SCALE GENOMIC DNA]</scope>
    <source>
        <strain evidence="3 4">PCC 9333</strain>
    </source>
</reference>
<organism evidence="3 4">
    <name type="scientific">Crinalium epipsammum PCC 9333</name>
    <dbReference type="NCBI Taxonomy" id="1173022"/>
    <lineage>
        <taxon>Bacteria</taxon>
        <taxon>Bacillati</taxon>
        <taxon>Cyanobacteriota</taxon>
        <taxon>Cyanophyceae</taxon>
        <taxon>Gomontiellales</taxon>
        <taxon>Gomontiellaceae</taxon>
        <taxon>Crinalium</taxon>
    </lineage>
</organism>
<dbReference type="PANTHER" id="PTHR35579">
    <property type="entry name" value="CRISPR SYSTEM CMS ENDORIBONUCLEASE CSM3"/>
    <property type="match status" value="1"/>
</dbReference>
<feature type="domain" description="CRISPR type III-associated protein" evidence="2">
    <location>
        <begin position="261"/>
        <end position="454"/>
    </location>
</feature>
<dbReference type="KEGG" id="cep:Cri9333_0581"/>
<dbReference type="PANTHER" id="PTHR35579:SF6">
    <property type="entry name" value="DUF324 DOMAIN-CONTAINING PROTEIN"/>
    <property type="match status" value="1"/>
</dbReference>
<dbReference type="STRING" id="1173022.Cri9333_0581"/>
<dbReference type="PATRIC" id="fig|1173022.3.peg.639"/>
<protein>
    <recommendedName>
        <fullName evidence="2">CRISPR type III-associated protein domain-containing protein</fullName>
    </recommendedName>
</protein>
<name>K9VVM8_9CYAN</name>
<dbReference type="RefSeq" id="WP_015201661.1">
    <property type="nucleotide sequence ID" value="NC_019753.1"/>
</dbReference>
<dbReference type="EMBL" id="CP003620">
    <property type="protein sequence ID" value="AFZ11527.1"/>
    <property type="molecule type" value="Genomic_DNA"/>
</dbReference>
<dbReference type="InterPro" id="IPR005537">
    <property type="entry name" value="RAMP_III_fam"/>
</dbReference>
<proteinExistence type="predicted"/>
<dbReference type="Proteomes" id="UP000010472">
    <property type="component" value="Chromosome"/>
</dbReference>
<evidence type="ECO:0000313" key="4">
    <source>
        <dbReference type="Proteomes" id="UP000010472"/>
    </source>
</evidence>
<keyword evidence="4" id="KW-1185">Reference proteome</keyword>
<dbReference type="InterPro" id="IPR052216">
    <property type="entry name" value="CRISPR_Csm3_endoribonuclease"/>
</dbReference>
<dbReference type="Pfam" id="PF03787">
    <property type="entry name" value="RAMPs"/>
    <property type="match status" value="2"/>
</dbReference>
<dbReference type="OrthoDB" id="5242922at2"/>
<accession>K9VVM8</accession>
<gene>
    <name evidence="3" type="ORF">Cri9333_0581</name>
</gene>
<evidence type="ECO:0000259" key="2">
    <source>
        <dbReference type="Pfam" id="PF03787"/>
    </source>
</evidence>
<dbReference type="eggNOG" id="COG1337">
    <property type="taxonomic scope" value="Bacteria"/>
</dbReference>